<keyword evidence="4 6" id="KW-0472">Membrane</keyword>
<keyword evidence="8" id="KW-1185">Reference proteome</keyword>
<dbReference type="GO" id="GO:0005254">
    <property type="term" value="F:chloride channel activity"/>
    <property type="evidence" value="ECO:0007669"/>
    <property type="project" value="UniProtKB-KW"/>
</dbReference>
<feature type="transmembrane region" description="Helical" evidence="6">
    <location>
        <begin position="238"/>
        <end position="257"/>
    </location>
</feature>
<keyword evidence="6" id="KW-0869">Chloride channel</keyword>
<evidence type="ECO:0000313" key="8">
    <source>
        <dbReference type="Proteomes" id="UP001154078"/>
    </source>
</evidence>
<evidence type="ECO:0000256" key="3">
    <source>
        <dbReference type="ARBA" id="ARBA00022989"/>
    </source>
</evidence>
<dbReference type="Proteomes" id="UP001154078">
    <property type="component" value="Chromosome 7"/>
</dbReference>
<evidence type="ECO:0000256" key="2">
    <source>
        <dbReference type="ARBA" id="ARBA00022692"/>
    </source>
</evidence>
<keyword evidence="2 6" id="KW-0812">Transmembrane</keyword>
<dbReference type="Pfam" id="PF01062">
    <property type="entry name" value="Bestrophin"/>
    <property type="match status" value="1"/>
</dbReference>
<feature type="transmembrane region" description="Helical" evidence="6">
    <location>
        <begin position="75"/>
        <end position="95"/>
    </location>
</feature>
<keyword evidence="6" id="KW-0406">Ion transport</keyword>
<keyword evidence="6" id="KW-1003">Cell membrane</keyword>
<dbReference type="GO" id="GO:0005886">
    <property type="term" value="C:plasma membrane"/>
    <property type="evidence" value="ECO:0007669"/>
    <property type="project" value="UniProtKB-SubCell"/>
</dbReference>
<gene>
    <name evidence="7" type="ORF">MELIAE_LOCUS9923</name>
</gene>
<keyword evidence="3 6" id="KW-1133">Transmembrane helix</keyword>
<organism evidence="7 8">
    <name type="scientific">Brassicogethes aeneus</name>
    <name type="common">Rape pollen beetle</name>
    <name type="synonym">Meligethes aeneus</name>
    <dbReference type="NCBI Taxonomy" id="1431903"/>
    <lineage>
        <taxon>Eukaryota</taxon>
        <taxon>Metazoa</taxon>
        <taxon>Ecdysozoa</taxon>
        <taxon>Arthropoda</taxon>
        <taxon>Hexapoda</taxon>
        <taxon>Insecta</taxon>
        <taxon>Pterygota</taxon>
        <taxon>Neoptera</taxon>
        <taxon>Endopterygota</taxon>
        <taxon>Coleoptera</taxon>
        <taxon>Polyphaga</taxon>
        <taxon>Cucujiformia</taxon>
        <taxon>Nitidulidae</taxon>
        <taxon>Meligethinae</taxon>
        <taxon>Brassicogethes</taxon>
    </lineage>
</organism>
<reference evidence="7" key="1">
    <citation type="submission" date="2021-12" db="EMBL/GenBank/DDBJ databases">
        <authorList>
            <person name="King R."/>
        </authorList>
    </citation>
    <scope>NUCLEOTIDE SEQUENCE</scope>
</reference>
<dbReference type="OrthoDB" id="201595at2759"/>
<dbReference type="InterPro" id="IPR021134">
    <property type="entry name" value="Bestrophin-like"/>
</dbReference>
<evidence type="ECO:0000313" key="7">
    <source>
        <dbReference type="EMBL" id="CAH0560100.1"/>
    </source>
</evidence>
<proteinExistence type="inferred from homology"/>
<comment type="subcellular location">
    <subcellularLocation>
        <location evidence="6">Cell membrane</location>
        <topology evidence="6">Multi-pass membrane protein</topology>
    </subcellularLocation>
    <subcellularLocation>
        <location evidence="1">Membrane</location>
    </subcellularLocation>
</comment>
<evidence type="ECO:0000256" key="5">
    <source>
        <dbReference type="ARBA" id="ARBA00034769"/>
    </source>
</evidence>
<accession>A0A9P0FJV4</accession>
<protein>
    <recommendedName>
        <fullName evidence="6">Bestrophin homolog</fullName>
    </recommendedName>
</protein>
<comment type="function">
    <text evidence="6">Forms chloride channels.</text>
</comment>
<evidence type="ECO:0000256" key="1">
    <source>
        <dbReference type="ARBA" id="ARBA00004370"/>
    </source>
</evidence>
<dbReference type="GO" id="GO:0034707">
    <property type="term" value="C:chloride channel complex"/>
    <property type="evidence" value="ECO:0007669"/>
    <property type="project" value="UniProtKB-KW"/>
</dbReference>
<keyword evidence="6" id="KW-0407">Ion channel</keyword>
<dbReference type="PANTHER" id="PTHR10736:SF65">
    <property type="entry name" value="BESTROPHIN 1, ISOFORM C-RELATED"/>
    <property type="match status" value="1"/>
</dbReference>
<keyword evidence="6" id="KW-0868">Chloride</keyword>
<feature type="transmembrane region" description="Helical" evidence="6">
    <location>
        <begin position="269"/>
        <end position="287"/>
    </location>
</feature>
<dbReference type="InterPro" id="IPR000615">
    <property type="entry name" value="Bestrophin"/>
</dbReference>
<evidence type="ECO:0000256" key="6">
    <source>
        <dbReference type="RuleBase" id="RU363126"/>
    </source>
</evidence>
<dbReference type="PANTHER" id="PTHR10736">
    <property type="entry name" value="BESTROPHIN"/>
    <property type="match status" value="1"/>
</dbReference>
<evidence type="ECO:0000256" key="4">
    <source>
        <dbReference type="ARBA" id="ARBA00023136"/>
    </source>
</evidence>
<feature type="transmembrane region" description="Helical" evidence="6">
    <location>
        <begin position="32"/>
        <end position="54"/>
    </location>
</feature>
<name>A0A9P0FJV4_BRAAE</name>
<sequence length="492" mass="57261">MTITYTSEVTTSKGISCFLKLLLRWKGSIYKIVWADLLIFLLIYYSLACSYVFCPDELYKEYFTKAVKYCREYGSMIPLSFVLGFYVSLVMTRWWSQYSTIPFPDNLAILVGAIIKGQNERARIVRRTVVRYACVSFTITLTLMSPKVKKRFPTLNHFVDAGLITKEEKQIMQELDTEYPSYSKYWLPLAWATSIVTRAKHEGLILDNETMVTIIEELNLFRTKCGGMLDYDWISVPLVYTQVVTLAVYSYFVTSVFSNQYIEGLDQNVLIYFPILPVLEFFFYMGWLKVAESLINPYGDDDDDFEVMWMIDRHVQVCYLLVDKIHQQHPKLMKDAYWAETAPNSLPYTIASQSYMNGGRTESTKNITVKANELDLLIPDSKDEVEGRYNRNSTALDSVRNLFGRKRVRGIPLKSVSHNTDRPERLQNIPDLNDYLESDITNPTKNYDNYSAEYEKLKKQRLEAHKQKILKYLELIKSKDSAEQEEILHSIN</sequence>
<dbReference type="EMBL" id="OV121138">
    <property type="protein sequence ID" value="CAH0560100.1"/>
    <property type="molecule type" value="Genomic_DNA"/>
</dbReference>
<comment type="similarity">
    <text evidence="5 6">Belongs to the anion channel-forming bestrophin (TC 1.A.46) family. Calcium-sensitive chloride channel subfamily.</text>
</comment>
<keyword evidence="6" id="KW-0813">Transport</keyword>
<dbReference type="AlphaFoldDB" id="A0A9P0FJV4"/>